<dbReference type="EMBL" id="KI894028">
    <property type="protein sequence ID" value="OBR87566.1"/>
    <property type="molecule type" value="Genomic_DNA"/>
</dbReference>
<proteinExistence type="predicted"/>
<reference evidence="3" key="3">
    <citation type="submission" date="2024-02" db="EMBL/GenBank/DDBJ databases">
        <title>Comparative genomics of Cryptococcus and Kwoniella reveals pathogenesis evolution and contrasting modes of karyotype evolution via chromosome fusion or intercentromeric recombination.</title>
        <authorList>
            <person name="Coelho M.A."/>
            <person name="David-Palma M."/>
            <person name="Shea T."/>
            <person name="Bowers K."/>
            <person name="McGinley-Smith S."/>
            <person name="Mohammad A.W."/>
            <person name="Gnirke A."/>
            <person name="Yurkov A.M."/>
            <person name="Nowrousian M."/>
            <person name="Sun S."/>
            <person name="Cuomo C.A."/>
            <person name="Heitman J."/>
        </authorList>
    </citation>
    <scope>NUCLEOTIDE SEQUENCE</scope>
    <source>
        <strain evidence="3">CBS 10117</strain>
    </source>
</reference>
<keyword evidence="4" id="KW-1185">Reference proteome</keyword>
<reference evidence="2" key="1">
    <citation type="submission" date="2013-07" db="EMBL/GenBank/DDBJ databases">
        <title>The Genome Sequence of Cryptococcus dejecticola CBS10117.</title>
        <authorList>
            <consortium name="The Broad Institute Genome Sequencing Platform"/>
            <person name="Cuomo C."/>
            <person name="Litvintseva A."/>
            <person name="Chen Y."/>
            <person name="Heitman J."/>
            <person name="Sun S."/>
            <person name="Springer D."/>
            <person name="Dromer F."/>
            <person name="Young S.K."/>
            <person name="Zeng Q."/>
            <person name="Gargeya S."/>
            <person name="Fitzgerald M."/>
            <person name="Abouelleil A."/>
            <person name="Alvarado L."/>
            <person name="Berlin A.M."/>
            <person name="Chapman S.B."/>
            <person name="Dewar J."/>
            <person name="Goldberg J."/>
            <person name="Griggs A."/>
            <person name="Gujja S."/>
            <person name="Hansen M."/>
            <person name="Howarth C."/>
            <person name="Imamovic A."/>
            <person name="Larimer J."/>
            <person name="McCowan C."/>
            <person name="Murphy C."/>
            <person name="Pearson M."/>
            <person name="Priest M."/>
            <person name="Roberts A."/>
            <person name="Saif S."/>
            <person name="Shea T."/>
            <person name="Sykes S."/>
            <person name="Wortman J."/>
            <person name="Nusbaum C."/>
            <person name="Birren B."/>
        </authorList>
    </citation>
    <scope>NUCLEOTIDE SEQUENCE [LARGE SCALE GENOMIC DNA]</scope>
    <source>
        <strain evidence="2">CBS 10117</strain>
    </source>
</reference>
<dbReference type="AlphaFoldDB" id="A0A1A6ABX1"/>
<sequence>MVFGNSIPLSSDEEEAEKDEVLNYWANPNSAIRYQSDGKRLPVGCMMPTSAPQSKRFSAQERKLADAGYYGWRTQPYDDVFKDDDEMSVGAKSQKTDTSSQSEILTTVSTVPEEPVSAPAINTDDRTTIITTPSVPDPAITSAGDSATTSRWTELPCIVTRSDSSDLS</sequence>
<dbReference type="GeneID" id="28965473"/>
<organism evidence="2">
    <name type="scientific">Kwoniella dejecticola CBS 10117</name>
    <dbReference type="NCBI Taxonomy" id="1296121"/>
    <lineage>
        <taxon>Eukaryota</taxon>
        <taxon>Fungi</taxon>
        <taxon>Dikarya</taxon>
        <taxon>Basidiomycota</taxon>
        <taxon>Agaricomycotina</taxon>
        <taxon>Tremellomycetes</taxon>
        <taxon>Tremellales</taxon>
        <taxon>Cryptococcaceae</taxon>
        <taxon>Kwoniella</taxon>
    </lineage>
</organism>
<evidence type="ECO:0000256" key="1">
    <source>
        <dbReference type="SAM" id="MobiDB-lite"/>
    </source>
</evidence>
<feature type="region of interest" description="Disordered" evidence="1">
    <location>
        <begin position="128"/>
        <end position="151"/>
    </location>
</feature>
<evidence type="ECO:0000313" key="3">
    <source>
        <dbReference type="EMBL" id="WWC59529.1"/>
    </source>
</evidence>
<dbReference type="Proteomes" id="UP000078595">
    <property type="component" value="Chromosome 2"/>
</dbReference>
<dbReference type="OrthoDB" id="10557766at2759"/>
<protein>
    <submittedName>
        <fullName evidence="2">Uncharacterized protein</fullName>
    </submittedName>
</protein>
<reference evidence="3" key="2">
    <citation type="submission" date="2013-07" db="EMBL/GenBank/DDBJ databases">
        <authorList>
            <consortium name="The Broad Institute Genome Sequencing Platform"/>
            <person name="Cuomo C."/>
            <person name="Litvintseva A."/>
            <person name="Chen Y."/>
            <person name="Heitman J."/>
            <person name="Sun S."/>
            <person name="Springer D."/>
            <person name="Dromer F."/>
            <person name="Young S.K."/>
            <person name="Zeng Q."/>
            <person name="Gargeya S."/>
            <person name="Fitzgerald M."/>
            <person name="Abouelleil A."/>
            <person name="Alvarado L."/>
            <person name="Berlin A.M."/>
            <person name="Chapman S.B."/>
            <person name="Dewar J."/>
            <person name="Goldberg J."/>
            <person name="Griggs A."/>
            <person name="Gujja S."/>
            <person name="Hansen M."/>
            <person name="Howarth C."/>
            <person name="Imamovic A."/>
            <person name="Larimer J."/>
            <person name="McCowan C."/>
            <person name="Murphy C."/>
            <person name="Pearson M."/>
            <person name="Priest M."/>
            <person name="Roberts A."/>
            <person name="Saif S."/>
            <person name="Shea T."/>
            <person name="Sykes S."/>
            <person name="Wortman J."/>
            <person name="Nusbaum C."/>
            <person name="Birren B."/>
        </authorList>
    </citation>
    <scope>NUCLEOTIDE SEQUENCE</scope>
    <source>
        <strain evidence="3">CBS 10117</strain>
    </source>
</reference>
<dbReference type="KEGG" id="kdj:28965473"/>
<dbReference type="EMBL" id="CP144531">
    <property type="protein sequence ID" value="WWC59529.1"/>
    <property type="molecule type" value="Genomic_DNA"/>
</dbReference>
<gene>
    <name evidence="2" type="ORF">I303_01774</name>
    <name evidence="3" type="ORF">I303_102085</name>
</gene>
<dbReference type="RefSeq" id="XP_018265408.1">
    <property type="nucleotide sequence ID" value="XM_018405127.1"/>
</dbReference>
<evidence type="ECO:0000313" key="4">
    <source>
        <dbReference type="Proteomes" id="UP000078595"/>
    </source>
</evidence>
<accession>A0A1A6ABX1</accession>
<evidence type="ECO:0000313" key="2">
    <source>
        <dbReference type="EMBL" id="OBR87566.1"/>
    </source>
</evidence>
<dbReference type="VEuPathDB" id="FungiDB:I303_01774"/>
<name>A0A1A6ABX1_9TREE</name>